<dbReference type="Gene3D" id="3.40.50.300">
    <property type="entry name" value="P-loop containing nucleotide triphosphate hydrolases"/>
    <property type="match status" value="1"/>
</dbReference>
<dbReference type="RefSeq" id="WP_086193286.1">
    <property type="nucleotide sequence ID" value="NZ_JABERG010000001.1"/>
</dbReference>
<name>A0ABX1V0W0_9GAMM</name>
<evidence type="ECO:0000256" key="1">
    <source>
        <dbReference type="ARBA" id="ARBA00006611"/>
    </source>
</evidence>
<dbReference type="EMBL" id="JABERG010000001">
    <property type="protein sequence ID" value="NNH86495.1"/>
    <property type="molecule type" value="Genomic_DNA"/>
</dbReference>
<dbReference type="InterPro" id="IPR050921">
    <property type="entry name" value="T4SS_GSP_E_ATPase"/>
</dbReference>
<sequence>MYSAELLEEARKIIFHMLTKVVEYGGSDLFISADFPPSIKHQGLMKPIGQQALTADKTKLFAYSLMNEKQRQEFEKELECNFAINVPDVSRFRINVFQQQLQVGMVIRTITAEIPNFTKLKLPETLKDVMMAKRGLILVVGATGSGKSTSLAAMIDHRNENSAGHIITVEDPVEYVHKHKKSMVTHREVGVDSHSWHNALKNTLRQAPDVILIGEIRDTETMEHAIAFAETGHLCLGTLHANNANQALDRIINFFPEERKNQLLMDLSSNMKAIISQRLVRTQDGSGRRAAIEILLNTPLIGDNILKGQLHELKEIMKKSRELGMQTFDQALFDLYNEGAISYEEALRNADSMNELRLQIKLKSPREDQSVPGSASSFSMMQESNVDESETKEKNQA</sequence>
<dbReference type="Pfam" id="PF00437">
    <property type="entry name" value="T2SSE"/>
    <property type="match status" value="1"/>
</dbReference>
<keyword evidence="5" id="KW-1185">Reference proteome</keyword>
<gene>
    <name evidence="4" type="ORF">HLH13_01955</name>
</gene>
<dbReference type="InterPro" id="IPR001482">
    <property type="entry name" value="T2SS/T4SS_dom"/>
</dbReference>
<protein>
    <submittedName>
        <fullName evidence="4">PilT/PilU family type 4a pilus ATPase</fullName>
    </submittedName>
</protein>
<feature type="region of interest" description="Disordered" evidence="2">
    <location>
        <begin position="363"/>
        <end position="397"/>
    </location>
</feature>
<feature type="compositionally biased region" description="Polar residues" evidence="2">
    <location>
        <begin position="371"/>
        <end position="384"/>
    </location>
</feature>
<dbReference type="SUPFAM" id="SSF52540">
    <property type="entry name" value="P-loop containing nucleoside triphosphate hydrolases"/>
    <property type="match status" value="1"/>
</dbReference>
<dbReference type="InterPro" id="IPR027417">
    <property type="entry name" value="P-loop_NTPase"/>
</dbReference>
<evidence type="ECO:0000259" key="3">
    <source>
        <dbReference type="PROSITE" id="PS00662"/>
    </source>
</evidence>
<organism evidence="4 5">
    <name type="scientific">Acinetobacter terrae</name>
    <dbReference type="NCBI Taxonomy" id="2731247"/>
    <lineage>
        <taxon>Bacteria</taxon>
        <taxon>Pseudomonadati</taxon>
        <taxon>Pseudomonadota</taxon>
        <taxon>Gammaproteobacteria</taxon>
        <taxon>Moraxellales</taxon>
        <taxon>Moraxellaceae</taxon>
        <taxon>Acinetobacter</taxon>
        <taxon>Acinetobacter Taxon 24</taxon>
    </lineage>
</organism>
<dbReference type="InterPro" id="IPR006321">
    <property type="entry name" value="PilT/PilU"/>
</dbReference>
<reference evidence="4 5" key="1">
    <citation type="submission" date="2020-04" db="EMBL/GenBank/DDBJ databases">
        <title>Acinetobacter Taxon 24.</title>
        <authorList>
            <person name="Nemec A."/>
            <person name="Radolfova-Krizova L."/>
            <person name="Higgins P.G."/>
            <person name="Spanelova P."/>
        </authorList>
    </citation>
    <scope>NUCLEOTIDE SEQUENCE [LARGE SCALE GENOMIC DNA]</scope>
    <source>
        <strain evidence="4 5">ANC 4279</strain>
    </source>
</reference>
<dbReference type="Proteomes" id="UP000546536">
    <property type="component" value="Unassembled WGS sequence"/>
</dbReference>
<comment type="caution">
    <text evidence="4">The sequence shown here is derived from an EMBL/GenBank/DDBJ whole genome shotgun (WGS) entry which is preliminary data.</text>
</comment>
<proteinExistence type="inferred from homology"/>
<dbReference type="NCBIfam" id="TIGR01420">
    <property type="entry name" value="pilT_fam"/>
    <property type="match status" value="1"/>
</dbReference>
<dbReference type="PROSITE" id="PS00662">
    <property type="entry name" value="T2SP_E"/>
    <property type="match status" value="1"/>
</dbReference>
<evidence type="ECO:0000313" key="5">
    <source>
        <dbReference type="Proteomes" id="UP000546536"/>
    </source>
</evidence>
<dbReference type="CDD" id="cd01131">
    <property type="entry name" value="PilT"/>
    <property type="match status" value="1"/>
</dbReference>
<dbReference type="Gene3D" id="3.30.450.90">
    <property type="match status" value="1"/>
</dbReference>
<evidence type="ECO:0000256" key="2">
    <source>
        <dbReference type="SAM" id="MobiDB-lite"/>
    </source>
</evidence>
<dbReference type="PANTHER" id="PTHR30486">
    <property type="entry name" value="TWITCHING MOTILITY PROTEIN PILT"/>
    <property type="match status" value="1"/>
</dbReference>
<dbReference type="PANTHER" id="PTHR30486:SF12">
    <property type="entry name" value="TYPE IV PILUS ATPASE PILU"/>
    <property type="match status" value="1"/>
</dbReference>
<feature type="domain" description="Bacterial type II secretion system protein E" evidence="3">
    <location>
        <begin position="204"/>
        <end position="218"/>
    </location>
</feature>
<comment type="similarity">
    <text evidence="1">Belongs to the GSP E family.</text>
</comment>
<evidence type="ECO:0000313" key="4">
    <source>
        <dbReference type="EMBL" id="NNH86495.1"/>
    </source>
</evidence>
<accession>A0ABX1V0W0</accession>